<accession>A0A1Q9BXX1</accession>
<dbReference type="Gene3D" id="3.10.20.90">
    <property type="entry name" value="Phosphatidylinositol 3-kinase Catalytic Subunit, Chain A, domain 1"/>
    <property type="match status" value="1"/>
</dbReference>
<evidence type="ECO:0000256" key="4">
    <source>
        <dbReference type="ARBA" id="ARBA00022490"/>
    </source>
</evidence>
<proteinExistence type="inferred from homology"/>
<keyword evidence="4" id="KW-0963">Cytoplasm</keyword>
<dbReference type="PANTHER" id="PTHR10666">
    <property type="entry name" value="UBIQUITIN"/>
    <property type="match status" value="1"/>
</dbReference>
<keyword evidence="9" id="KW-0687">Ribonucleoprotein</keyword>
<evidence type="ECO:0000256" key="7">
    <source>
        <dbReference type="ARBA" id="ARBA00022843"/>
    </source>
</evidence>
<reference evidence="9 10" key="1">
    <citation type="submission" date="2016-02" db="EMBL/GenBank/DDBJ databases">
        <title>Genome analysis of coral dinoflagellate symbionts highlights evolutionary adaptations to a symbiotic lifestyle.</title>
        <authorList>
            <person name="Aranda M."/>
            <person name="Li Y."/>
            <person name="Liew Y.J."/>
            <person name="Baumgarten S."/>
            <person name="Simakov O."/>
            <person name="Wilson M."/>
            <person name="Piel J."/>
            <person name="Ashoor H."/>
            <person name="Bougouffa S."/>
            <person name="Bajic V.B."/>
            <person name="Ryu T."/>
            <person name="Ravasi T."/>
            <person name="Bayer T."/>
            <person name="Micklem G."/>
            <person name="Kim H."/>
            <person name="Bhak J."/>
            <person name="Lajeunesse T.C."/>
            <person name="Voolstra C.R."/>
        </authorList>
    </citation>
    <scope>NUCLEOTIDE SEQUENCE [LARGE SCALE GENOMIC DNA]</scope>
    <source>
        <strain evidence="9 10">CCMP2467</strain>
    </source>
</reference>
<dbReference type="InterPro" id="IPR029071">
    <property type="entry name" value="Ubiquitin-like_domsf"/>
</dbReference>
<dbReference type="GO" id="GO:0005840">
    <property type="term" value="C:ribosome"/>
    <property type="evidence" value="ECO:0007669"/>
    <property type="project" value="UniProtKB-KW"/>
</dbReference>
<organism evidence="9 10">
    <name type="scientific">Symbiodinium microadriaticum</name>
    <name type="common">Dinoflagellate</name>
    <name type="synonym">Zooxanthella microadriatica</name>
    <dbReference type="NCBI Taxonomy" id="2951"/>
    <lineage>
        <taxon>Eukaryota</taxon>
        <taxon>Sar</taxon>
        <taxon>Alveolata</taxon>
        <taxon>Dinophyceae</taxon>
        <taxon>Suessiales</taxon>
        <taxon>Symbiodiniaceae</taxon>
        <taxon>Symbiodinium</taxon>
    </lineage>
</organism>
<dbReference type="Proteomes" id="UP000186817">
    <property type="component" value="Unassembled WGS sequence"/>
</dbReference>
<dbReference type="OrthoDB" id="407434at2759"/>
<sequence>MEHAMFADGRFAFELITVDDVFIFFKALTWRDVSTTPGYEIVRPYDNFDIDKQIFVKTMTGETITSDVEATDTIDTVKNKIHETCGIPLDEQMWSVIFYVAGATDIHFYHLDDLFF</sequence>
<dbReference type="FunFam" id="3.10.20.90:FF:000469">
    <property type="entry name" value="Polyubiquitin-C"/>
    <property type="match status" value="1"/>
</dbReference>
<evidence type="ECO:0000256" key="1">
    <source>
        <dbReference type="ARBA" id="ARBA00004123"/>
    </source>
</evidence>
<keyword evidence="10" id="KW-1185">Reference proteome</keyword>
<protein>
    <submittedName>
        <fullName evidence="9">Ubiquitin-60S ribosomal protein L40</fullName>
    </submittedName>
</protein>
<dbReference type="PROSITE" id="PS50053">
    <property type="entry name" value="UBIQUITIN_2"/>
    <property type="match status" value="1"/>
</dbReference>
<name>A0A1Q9BXX1_SYMMI</name>
<keyword evidence="5" id="KW-1017">Isopeptide bond</keyword>
<dbReference type="InterPro" id="IPR050158">
    <property type="entry name" value="Ubiquitin_ubiquitin-like"/>
</dbReference>
<comment type="similarity">
    <text evidence="3">Belongs to the ubiquitin family.</text>
</comment>
<evidence type="ECO:0000256" key="5">
    <source>
        <dbReference type="ARBA" id="ARBA00022499"/>
    </source>
</evidence>
<evidence type="ECO:0000313" key="10">
    <source>
        <dbReference type="Proteomes" id="UP000186817"/>
    </source>
</evidence>
<comment type="caution">
    <text evidence="9">The sequence shown here is derived from an EMBL/GenBank/DDBJ whole genome shotgun (WGS) entry which is preliminary data.</text>
</comment>
<evidence type="ECO:0000256" key="8">
    <source>
        <dbReference type="ARBA" id="ARBA00023242"/>
    </source>
</evidence>
<comment type="subcellular location">
    <subcellularLocation>
        <location evidence="2">Cytoplasm</location>
    </subcellularLocation>
    <subcellularLocation>
        <location evidence="1">Nucleus</location>
    </subcellularLocation>
</comment>
<dbReference type="SUPFAM" id="SSF54236">
    <property type="entry name" value="Ubiquitin-like"/>
    <property type="match status" value="1"/>
</dbReference>
<keyword evidence="9" id="KW-0689">Ribosomal protein</keyword>
<dbReference type="InterPro" id="IPR000626">
    <property type="entry name" value="Ubiquitin-like_dom"/>
</dbReference>
<evidence type="ECO:0000256" key="6">
    <source>
        <dbReference type="ARBA" id="ARBA00022737"/>
    </source>
</evidence>
<keyword evidence="8" id="KW-0539">Nucleus</keyword>
<dbReference type="GO" id="GO:0005737">
    <property type="term" value="C:cytoplasm"/>
    <property type="evidence" value="ECO:0007669"/>
    <property type="project" value="UniProtKB-SubCell"/>
</dbReference>
<evidence type="ECO:0000256" key="2">
    <source>
        <dbReference type="ARBA" id="ARBA00004496"/>
    </source>
</evidence>
<dbReference type="AlphaFoldDB" id="A0A1Q9BXX1"/>
<gene>
    <name evidence="9" type="primary">RPL40</name>
    <name evidence="9" type="ORF">AK812_SmicGene44659</name>
</gene>
<dbReference type="Pfam" id="PF00240">
    <property type="entry name" value="ubiquitin"/>
    <property type="match status" value="1"/>
</dbReference>
<dbReference type="EMBL" id="LSRX01002425">
    <property type="protein sequence ID" value="OLP75526.1"/>
    <property type="molecule type" value="Genomic_DNA"/>
</dbReference>
<evidence type="ECO:0000313" key="9">
    <source>
        <dbReference type="EMBL" id="OLP75526.1"/>
    </source>
</evidence>
<keyword evidence="7" id="KW-0832">Ubl conjugation</keyword>
<dbReference type="GO" id="GO:0005634">
    <property type="term" value="C:nucleus"/>
    <property type="evidence" value="ECO:0007669"/>
    <property type="project" value="UniProtKB-SubCell"/>
</dbReference>
<keyword evidence="6" id="KW-0677">Repeat</keyword>
<evidence type="ECO:0000256" key="3">
    <source>
        <dbReference type="ARBA" id="ARBA00008430"/>
    </source>
</evidence>